<reference evidence="2" key="2">
    <citation type="submission" date="2022-01" db="EMBL/GenBank/DDBJ databases">
        <authorList>
            <person name="Yamashiro T."/>
            <person name="Shiraishi A."/>
            <person name="Satake H."/>
            <person name="Nakayama K."/>
        </authorList>
    </citation>
    <scope>NUCLEOTIDE SEQUENCE</scope>
</reference>
<evidence type="ECO:0008006" key="4">
    <source>
        <dbReference type="Google" id="ProtNLM"/>
    </source>
</evidence>
<evidence type="ECO:0000313" key="3">
    <source>
        <dbReference type="Proteomes" id="UP001151760"/>
    </source>
</evidence>
<feature type="compositionally biased region" description="Basic and acidic residues" evidence="1">
    <location>
        <begin position="434"/>
        <end position="445"/>
    </location>
</feature>
<gene>
    <name evidence="2" type="ORF">Tco_0726830</name>
</gene>
<keyword evidence="3" id="KW-1185">Reference proteome</keyword>
<proteinExistence type="predicted"/>
<dbReference type="EMBL" id="BQNB010010412">
    <property type="protein sequence ID" value="GJS76949.1"/>
    <property type="molecule type" value="Genomic_DNA"/>
</dbReference>
<accession>A0ABQ4YGN7</accession>
<organism evidence="2 3">
    <name type="scientific">Tanacetum coccineum</name>
    <dbReference type="NCBI Taxonomy" id="301880"/>
    <lineage>
        <taxon>Eukaryota</taxon>
        <taxon>Viridiplantae</taxon>
        <taxon>Streptophyta</taxon>
        <taxon>Embryophyta</taxon>
        <taxon>Tracheophyta</taxon>
        <taxon>Spermatophyta</taxon>
        <taxon>Magnoliopsida</taxon>
        <taxon>eudicotyledons</taxon>
        <taxon>Gunneridae</taxon>
        <taxon>Pentapetalae</taxon>
        <taxon>asterids</taxon>
        <taxon>campanulids</taxon>
        <taxon>Asterales</taxon>
        <taxon>Asteraceae</taxon>
        <taxon>Asteroideae</taxon>
        <taxon>Anthemideae</taxon>
        <taxon>Anthemidinae</taxon>
        <taxon>Tanacetum</taxon>
    </lineage>
</organism>
<feature type="compositionally biased region" description="Polar residues" evidence="1">
    <location>
        <begin position="456"/>
        <end position="467"/>
    </location>
</feature>
<comment type="caution">
    <text evidence="2">The sequence shown here is derived from an EMBL/GenBank/DDBJ whole genome shotgun (WGS) entry which is preliminary data.</text>
</comment>
<feature type="region of interest" description="Disordered" evidence="1">
    <location>
        <begin position="434"/>
        <end position="474"/>
    </location>
</feature>
<feature type="compositionally biased region" description="Low complexity" evidence="1">
    <location>
        <begin position="446"/>
        <end position="455"/>
    </location>
</feature>
<evidence type="ECO:0000256" key="1">
    <source>
        <dbReference type="SAM" id="MobiDB-lite"/>
    </source>
</evidence>
<reference evidence="2" key="1">
    <citation type="journal article" date="2022" name="Int. J. Mol. Sci.">
        <title>Draft Genome of Tanacetum Coccineum: Genomic Comparison of Closely Related Tanacetum-Family Plants.</title>
        <authorList>
            <person name="Yamashiro T."/>
            <person name="Shiraishi A."/>
            <person name="Nakayama K."/>
            <person name="Satake H."/>
        </authorList>
    </citation>
    <scope>NUCLEOTIDE SEQUENCE</scope>
</reference>
<sequence length="633" mass="70857">MSIWDQTPIPFPSMAEVDRFLAISTPPPSPLTSYSSPLPQIPSSPLPVSSPLHVSPPPLPASPTYLLGYIAAMIRLRAESPSTSHPLPLVVKFTTAPTTRPTREFKRDYSFVTTLDDEIRRDLERDVGYEIIDTWDDMVKDMQRTPIMTDVTELNMLHRDRLAHARTTRLMESEARLSREAWVQSIDASDTARSEVRALWTTVLAQQTKIRDLQAIDRRRQTQLTKALTLLRTLQTLMANHQINTSHNNHPTTFVIDEKLKRLIDQGVTDALAARDANRSQNGKDIHDSGTGVTRQAPIAHECIYPDFMKCKPLYFKGTEGVVELTSSLKEWKLALTCGTPHFKNVGHESLLIGNTWINQKRNGRQVLPQGGKVKKLEGCDVELKLKSHQDEKYVCGLPDMVYESVMASNPKTMQDAIEFTIKLVDKKIRTFAERQSKNKRKQDDNQQQQQNKRSTVNANTANNQRGTRAGQKPTCFEYGAQGIFKGEFPKLKNNNRGNQGGNGNAPAKVYAVGRAGTNPDSNVVTLTGETRLVNIISCIKTQKSLLKGCLIFLAHVTTKETEDKSEEKRLEDVPIIRDFPEVFPEDLPGFPLTRQVEFQIDLIPGVAPVSTGTLSIGPVQNERIVRPIKGAV</sequence>
<dbReference type="Proteomes" id="UP001151760">
    <property type="component" value="Unassembled WGS sequence"/>
</dbReference>
<evidence type="ECO:0000313" key="2">
    <source>
        <dbReference type="EMBL" id="GJS76949.1"/>
    </source>
</evidence>
<protein>
    <recommendedName>
        <fullName evidence="4">Reverse transcriptase domain-containing protein</fullName>
    </recommendedName>
</protein>
<name>A0ABQ4YGN7_9ASTR</name>